<gene>
    <name evidence="1" type="ORF">JHL16_04830</name>
</gene>
<protein>
    <submittedName>
        <fullName evidence="1">DUF2207 domain-containing protein</fullName>
    </submittedName>
</protein>
<proteinExistence type="predicted"/>
<evidence type="ECO:0000313" key="1">
    <source>
        <dbReference type="EMBL" id="MBK1865666.1"/>
    </source>
</evidence>
<organism evidence="1 2">
    <name type="scientific">Taklimakanibacter albus</name>
    <dbReference type="NCBI Taxonomy" id="2800327"/>
    <lineage>
        <taxon>Bacteria</taxon>
        <taxon>Pseudomonadati</taxon>
        <taxon>Pseudomonadota</taxon>
        <taxon>Alphaproteobacteria</taxon>
        <taxon>Hyphomicrobiales</taxon>
        <taxon>Aestuariivirgaceae</taxon>
        <taxon>Taklimakanibacter</taxon>
    </lineage>
</organism>
<keyword evidence="2" id="KW-1185">Reference proteome</keyword>
<name>A0ACC5QZ36_9HYPH</name>
<comment type="caution">
    <text evidence="1">The sequence shown here is derived from an EMBL/GenBank/DDBJ whole genome shotgun (WGS) entry which is preliminary data.</text>
</comment>
<reference evidence="1" key="1">
    <citation type="submission" date="2021-01" db="EMBL/GenBank/DDBJ databases">
        <authorList>
            <person name="Sun Q."/>
        </authorList>
    </citation>
    <scope>NUCLEOTIDE SEQUENCE</scope>
    <source>
        <strain evidence="1">YIM B02566</strain>
    </source>
</reference>
<dbReference type="EMBL" id="JAENHL010000006">
    <property type="protein sequence ID" value="MBK1865666.1"/>
    <property type="molecule type" value="Genomic_DNA"/>
</dbReference>
<accession>A0ACC5QZ36</accession>
<sequence length="643" mass="69036">MTMRAFLFSLALLLAAAGQVSAAERVTSFLSDVTIDADSTLTVKETIALVSEGIDIRRGIQRDFPTRYKDSKGLNYVVGFEVVGVKRDGRDEPYQVMSIDNGKRIRIGSADVLLDNGPHVYEITYRTTRQLGYFDGFDELYWNVTGNSWTFPIEKAEAVIQLPPGATIKQHAEYTGRQGDKGHDAEAVQTTGDRYQARTTRVLAPYEGFTVAVGWPKGFVQPPTEIEIAKDKVKDNLGLFAILAGVVLSFFYYLFAWFRVGRDPPKGTIIPLFTPPAGLGPAGMRYVWKQGFDDKSFASSLVGLAVKKRLKIIENDGDFTIQRLADQSQPLTQAEAALYKAIPGGKTELEKANYETVREMKSAVLSTLKKEHDGVSFVRNLRWFWGGVAISVVALLAGAAFLPGEDAVAGLGVTVWTTFWWGILLVMTWSMVKGIFQTSGIFAKIKSFLALGFFVPFFVAGGAVPSIFFLGSGSPSLWGFAGGAVALVILGILFNWLLRAPTIPGRKLLDQVEGFRMYMTTAEEERLKVLHPPEKTPELFERYLPYALALDCENEWNSKFAAVLAAAAAAGAAASPSWYSGDNWNTSNMGGFTKSIGSSLASTTSSASSPPGSTSGSSGGGFSGGGGGGSSGGGGGGGGGSGW</sequence>
<dbReference type="Proteomes" id="UP000616151">
    <property type="component" value="Unassembled WGS sequence"/>
</dbReference>
<evidence type="ECO:0000313" key="2">
    <source>
        <dbReference type="Proteomes" id="UP000616151"/>
    </source>
</evidence>